<proteinExistence type="predicted"/>
<dbReference type="EMBL" id="MU825877">
    <property type="protein sequence ID" value="KAJ7386238.1"/>
    <property type="molecule type" value="Genomic_DNA"/>
</dbReference>
<protein>
    <submittedName>
        <fullName evidence="2">Uncharacterized protein</fullName>
    </submittedName>
</protein>
<dbReference type="Proteomes" id="UP001163046">
    <property type="component" value="Unassembled WGS sequence"/>
</dbReference>
<organism evidence="2 3">
    <name type="scientific">Desmophyllum pertusum</name>
    <dbReference type="NCBI Taxonomy" id="174260"/>
    <lineage>
        <taxon>Eukaryota</taxon>
        <taxon>Metazoa</taxon>
        <taxon>Cnidaria</taxon>
        <taxon>Anthozoa</taxon>
        <taxon>Hexacorallia</taxon>
        <taxon>Scleractinia</taxon>
        <taxon>Caryophylliina</taxon>
        <taxon>Caryophylliidae</taxon>
        <taxon>Desmophyllum</taxon>
    </lineage>
</organism>
<feature type="compositionally biased region" description="Basic residues" evidence="1">
    <location>
        <begin position="73"/>
        <end position="90"/>
    </location>
</feature>
<gene>
    <name evidence="2" type="ORF">OS493_010637</name>
</gene>
<evidence type="ECO:0000313" key="3">
    <source>
        <dbReference type="Proteomes" id="UP001163046"/>
    </source>
</evidence>
<name>A0A9W9ZQT5_9CNID</name>
<dbReference type="AlphaFoldDB" id="A0A9W9ZQT5"/>
<feature type="region of interest" description="Disordered" evidence="1">
    <location>
        <begin position="45"/>
        <end position="90"/>
    </location>
</feature>
<sequence>MHSVATTFGRRDIVWLHNPQRFSEILGKSLLWCYCVALELPGPVKYQSKDVPRGTPTQQDDQEGNAKGGAPVRHPKRRQKLPPRFRQKKS</sequence>
<evidence type="ECO:0000313" key="2">
    <source>
        <dbReference type="EMBL" id="KAJ7386238.1"/>
    </source>
</evidence>
<keyword evidence="3" id="KW-1185">Reference proteome</keyword>
<reference evidence="2" key="1">
    <citation type="submission" date="2023-01" db="EMBL/GenBank/DDBJ databases">
        <title>Genome assembly of the deep-sea coral Lophelia pertusa.</title>
        <authorList>
            <person name="Herrera S."/>
            <person name="Cordes E."/>
        </authorList>
    </citation>
    <scope>NUCLEOTIDE SEQUENCE</scope>
    <source>
        <strain evidence="2">USNM1676648</strain>
        <tissue evidence="2">Polyp</tissue>
    </source>
</reference>
<accession>A0A9W9ZQT5</accession>
<comment type="caution">
    <text evidence="2">The sequence shown here is derived from an EMBL/GenBank/DDBJ whole genome shotgun (WGS) entry which is preliminary data.</text>
</comment>
<evidence type="ECO:0000256" key="1">
    <source>
        <dbReference type="SAM" id="MobiDB-lite"/>
    </source>
</evidence>